<dbReference type="InterPro" id="IPR047217">
    <property type="entry name" value="S49_SppA_67K_type_N"/>
</dbReference>
<dbReference type="SUPFAM" id="SSF52096">
    <property type="entry name" value="ClpP/crotonase"/>
    <property type="match status" value="2"/>
</dbReference>
<dbReference type="NCBIfam" id="TIGR00705">
    <property type="entry name" value="SppA_67K"/>
    <property type="match status" value="1"/>
</dbReference>
<dbReference type="InterPro" id="IPR004635">
    <property type="entry name" value="Pept_S49_SppA"/>
</dbReference>
<evidence type="ECO:0000313" key="8">
    <source>
        <dbReference type="EMBL" id="MFC3098498.1"/>
    </source>
</evidence>
<dbReference type="NCBIfam" id="TIGR00706">
    <property type="entry name" value="SppA_dom"/>
    <property type="match status" value="1"/>
</dbReference>
<comment type="similarity">
    <text evidence="2">Belongs to the peptidase S49 family.</text>
</comment>
<dbReference type="EMBL" id="JBHRST010000019">
    <property type="protein sequence ID" value="MFC3098498.1"/>
    <property type="molecule type" value="Genomic_DNA"/>
</dbReference>
<dbReference type="InterPro" id="IPR002142">
    <property type="entry name" value="Peptidase_S49"/>
</dbReference>
<keyword evidence="6" id="KW-0472">Membrane</keyword>
<evidence type="ECO:0000256" key="6">
    <source>
        <dbReference type="ARBA" id="ARBA00023136"/>
    </source>
</evidence>
<protein>
    <submittedName>
        <fullName evidence="8">Signal peptide peptidase SppA</fullName>
        <ecNumber evidence="8">3.4.21.-</ecNumber>
    </submittedName>
</protein>
<dbReference type="InterPro" id="IPR029045">
    <property type="entry name" value="ClpP/crotonase-like_dom_sf"/>
</dbReference>
<dbReference type="CDD" id="cd07023">
    <property type="entry name" value="S49_Sppa_N_C"/>
    <property type="match status" value="1"/>
</dbReference>
<sequence length="643" mass="67471">MSFAGKVWRLLVGIKDALALLFLLLFFGVLFAALSARPSPAQVREGALLLKLDGQIVEEPAVIDPVQTLLSGTLPMQEYAARDLTRAIDAAIADDRIKAIALDLSTFTGGPAVSVREVAEALARFRASEKPVIAYGVAMADDAVLLAAQASEVWLDPMGGVAVRGPGGSILFYADALQRFGITAHVYQVGTYKGTGEPFTNSAMSPALRENLETYTAQMWEEFLSHVRRARPDANLDAVSTGLVAAAEQAGGDLARVALEAKLVDRLGTREEWAMRLVEVAGKDRLDKRPGAFAATDLDVWMAASAQGEGGGLRSLTGGSKKAIGIITIAGEISDGNAGPGSAGAARITALLEDALDDDLAALVVRIDSPGGTVTGSETIRRALMRYRQQDIPVVISMGNMAASGGYWIATAGQRIFAEPETLTGSIGVVLMVPSFETILGRYGVNAESVRTTPLSGQPDILGGFTPETDALLQSETQAIYGRFVSLVAEARGVSAARADELAQGRIWTGGSARQMGLVDQFGGLDAAIAWAAEQAGLAEGEWEERFLATPPDPFKAMLAGILTGQSAHARAEAPVLSSVSALIAGQEQTTMARVVADMNRLMSSTGAQALCLPCTGDAPALRANLHGGQALWQRALRSILAE</sequence>
<reference evidence="9" key="1">
    <citation type="journal article" date="2019" name="Int. J. Syst. Evol. Microbiol.">
        <title>The Global Catalogue of Microorganisms (GCM) 10K type strain sequencing project: providing services to taxonomists for standard genome sequencing and annotation.</title>
        <authorList>
            <consortium name="The Broad Institute Genomics Platform"/>
            <consortium name="The Broad Institute Genome Sequencing Center for Infectious Disease"/>
            <person name="Wu L."/>
            <person name="Ma J."/>
        </authorList>
    </citation>
    <scope>NUCLEOTIDE SEQUENCE [LARGE SCALE GENOMIC DNA]</scope>
    <source>
        <strain evidence="9">KCTC 52607</strain>
    </source>
</reference>
<name>A0ABV7E729_9SPHN</name>
<proteinExistence type="inferred from homology"/>
<dbReference type="PIRSF" id="PIRSF001217">
    <property type="entry name" value="Protease_4_SppA"/>
    <property type="match status" value="1"/>
</dbReference>
<evidence type="ECO:0000256" key="5">
    <source>
        <dbReference type="ARBA" id="ARBA00022825"/>
    </source>
</evidence>
<dbReference type="EC" id="3.4.21.-" evidence="8"/>
<dbReference type="InterPro" id="IPR004634">
    <property type="entry name" value="Pept_S49_pIV"/>
</dbReference>
<organism evidence="8 9">
    <name type="scientific">Alteraurantiacibacter palmitatis</name>
    <dbReference type="NCBI Taxonomy" id="2054628"/>
    <lineage>
        <taxon>Bacteria</taxon>
        <taxon>Pseudomonadati</taxon>
        <taxon>Pseudomonadota</taxon>
        <taxon>Alphaproteobacteria</taxon>
        <taxon>Sphingomonadales</taxon>
        <taxon>Erythrobacteraceae</taxon>
        <taxon>Alteraurantiacibacter</taxon>
    </lineage>
</organism>
<dbReference type="Proteomes" id="UP001595456">
    <property type="component" value="Unassembled WGS sequence"/>
</dbReference>
<dbReference type="RefSeq" id="WP_336927218.1">
    <property type="nucleotide sequence ID" value="NZ_JBANRO010000012.1"/>
</dbReference>
<evidence type="ECO:0000256" key="4">
    <source>
        <dbReference type="ARBA" id="ARBA00022801"/>
    </source>
</evidence>
<gene>
    <name evidence="8" type="primary">sppA</name>
    <name evidence="8" type="ORF">ACFODU_11935</name>
</gene>
<evidence type="ECO:0000256" key="1">
    <source>
        <dbReference type="ARBA" id="ARBA00004370"/>
    </source>
</evidence>
<dbReference type="PANTHER" id="PTHR33209:SF1">
    <property type="entry name" value="PEPTIDASE S49 DOMAIN-CONTAINING PROTEIN"/>
    <property type="match status" value="1"/>
</dbReference>
<dbReference type="InterPro" id="IPR047272">
    <property type="entry name" value="S49_SppA_C"/>
</dbReference>
<comment type="caution">
    <text evidence="8">The sequence shown here is derived from an EMBL/GenBank/DDBJ whole genome shotgun (WGS) entry which is preliminary data.</text>
</comment>
<dbReference type="GO" id="GO:0016787">
    <property type="term" value="F:hydrolase activity"/>
    <property type="evidence" value="ECO:0007669"/>
    <property type="project" value="UniProtKB-KW"/>
</dbReference>
<evidence type="ECO:0000313" key="9">
    <source>
        <dbReference type="Proteomes" id="UP001595456"/>
    </source>
</evidence>
<keyword evidence="5" id="KW-0720">Serine protease</keyword>
<feature type="domain" description="Peptidase S49" evidence="7">
    <location>
        <begin position="125"/>
        <end position="277"/>
    </location>
</feature>
<dbReference type="PANTHER" id="PTHR33209">
    <property type="entry name" value="PROTEASE 4"/>
    <property type="match status" value="1"/>
</dbReference>
<keyword evidence="9" id="KW-1185">Reference proteome</keyword>
<dbReference type="Pfam" id="PF01343">
    <property type="entry name" value="Peptidase_S49"/>
    <property type="match status" value="2"/>
</dbReference>
<keyword evidence="3" id="KW-0645">Protease</keyword>
<evidence type="ECO:0000259" key="7">
    <source>
        <dbReference type="Pfam" id="PF01343"/>
    </source>
</evidence>
<accession>A0ABV7E729</accession>
<evidence type="ECO:0000256" key="3">
    <source>
        <dbReference type="ARBA" id="ARBA00022670"/>
    </source>
</evidence>
<dbReference type="Gene3D" id="6.20.330.10">
    <property type="match status" value="1"/>
</dbReference>
<feature type="domain" description="Peptidase S49" evidence="7">
    <location>
        <begin position="388"/>
        <end position="538"/>
    </location>
</feature>
<dbReference type="CDD" id="cd07018">
    <property type="entry name" value="S49_SppA_67K_type"/>
    <property type="match status" value="1"/>
</dbReference>
<keyword evidence="4 8" id="KW-0378">Hydrolase</keyword>
<comment type="subcellular location">
    <subcellularLocation>
        <location evidence="1">Membrane</location>
    </subcellularLocation>
</comment>
<evidence type="ECO:0000256" key="2">
    <source>
        <dbReference type="ARBA" id="ARBA00008683"/>
    </source>
</evidence>
<dbReference type="Gene3D" id="3.90.226.10">
    <property type="entry name" value="2-enoyl-CoA Hydratase, Chain A, domain 1"/>
    <property type="match status" value="3"/>
</dbReference>